<dbReference type="EMBL" id="JBJUIK010000005">
    <property type="protein sequence ID" value="KAL3527915.1"/>
    <property type="molecule type" value="Genomic_DNA"/>
</dbReference>
<proteinExistence type="predicted"/>
<dbReference type="AlphaFoldDB" id="A0ABD3A806"/>
<protein>
    <submittedName>
        <fullName evidence="1">Uncharacterized protein</fullName>
    </submittedName>
</protein>
<sequence>MLHLRESRVIRLRVHAFATSEVLITDTSEVLIIDDVKCFQFFWEYHWMITCFFEETWSLHWGGISRKRQKGLGSRSQFRAM</sequence>
<reference evidence="1 2" key="1">
    <citation type="submission" date="2024-11" db="EMBL/GenBank/DDBJ databases">
        <title>A near-complete genome assembly of Cinchona calisaya.</title>
        <authorList>
            <person name="Lian D.C."/>
            <person name="Zhao X.W."/>
            <person name="Wei L."/>
        </authorList>
    </citation>
    <scope>NUCLEOTIDE SEQUENCE [LARGE SCALE GENOMIC DNA]</scope>
    <source>
        <tissue evidence="1">Nenye</tissue>
    </source>
</reference>
<gene>
    <name evidence="1" type="ORF">ACH5RR_012571</name>
</gene>
<keyword evidence="2" id="KW-1185">Reference proteome</keyword>
<accession>A0ABD3A806</accession>
<comment type="caution">
    <text evidence="1">The sequence shown here is derived from an EMBL/GenBank/DDBJ whole genome shotgun (WGS) entry which is preliminary data.</text>
</comment>
<evidence type="ECO:0000313" key="2">
    <source>
        <dbReference type="Proteomes" id="UP001630127"/>
    </source>
</evidence>
<name>A0ABD3A806_9GENT</name>
<evidence type="ECO:0000313" key="1">
    <source>
        <dbReference type="EMBL" id="KAL3527915.1"/>
    </source>
</evidence>
<dbReference type="Proteomes" id="UP001630127">
    <property type="component" value="Unassembled WGS sequence"/>
</dbReference>
<organism evidence="1 2">
    <name type="scientific">Cinchona calisaya</name>
    <dbReference type="NCBI Taxonomy" id="153742"/>
    <lineage>
        <taxon>Eukaryota</taxon>
        <taxon>Viridiplantae</taxon>
        <taxon>Streptophyta</taxon>
        <taxon>Embryophyta</taxon>
        <taxon>Tracheophyta</taxon>
        <taxon>Spermatophyta</taxon>
        <taxon>Magnoliopsida</taxon>
        <taxon>eudicotyledons</taxon>
        <taxon>Gunneridae</taxon>
        <taxon>Pentapetalae</taxon>
        <taxon>asterids</taxon>
        <taxon>lamiids</taxon>
        <taxon>Gentianales</taxon>
        <taxon>Rubiaceae</taxon>
        <taxon>Cinchonoideae</taxon>
        <taxon>Cinchoneae</taxon>
        <taxon>Cinchona</taxon>
    </lineage>
</organism>